<reference evidence="9 10" key="1">
    <citation type="submission" date="2024-05" db="EMBL/GenBank/DDBJ databases">
        <title>Culex pipiens pipiens assembly and annotation.</title>
        <authorList>
            <person name="Alout H."/>
            <person name="Durand T."/>
        </authorList>
    </citation>
    <scope>NUCLEOTIDE SEQUENCE [LARGE SCALE GENOMIC DNA]</scope>
    <source>
        <strain evidence="9">HA-2024</strain>
        <tissue evidence="9">Whole body</tissue>
    </source>
</reference>
<protein>
    <recommendedName>
        <fullName evidence="8">Chitin-binding type-2 domain-containing protein</fullName>
    </recommendedName>
</protein>
<feature type="chain" id="PRO_5044839645" description="Chitin-binding type-2 domain-containing protein" evidence="7">
    <location>
        <begin position="28"/>
        <end position="333"/>
    </location>
</feature>
<keyword evidence="2 7" id="KW-0732">Signal</keyword>
<dbReference type="EMBL" id="JBEHCU010010901">
    <property type="protein sequence ID" value="KAL1377546.1"/>
    <property type="molecule type" value="Genomic_DNA"/>
</dbReference>
<dbReference type="Gene3D" id="2.170.140.10">
    <property type="entry name" value="Chitin binding domain"/>
    <property type="match status" value="4"/>
</dbReference>
<accession>A0ABD1CMB7</accession>
<dbReference type="PROSITE" id="PS50940">
    <property type="entry name" value="CHIT_BIND_II"/>
    <property type="match status" value="4"/>
</dbReference>
<keyword evidence="3" id="KW-0677">Repeat</keyword>
<evidence type="ECO:0000256" key="2">
    <source>
        <dbReference type="ARBA" id="ARBA00022729"/>
    </source>
</evidence>
<evidence type="ECO:0000256" key="3">
    <source>
        <dbReference type="ARBA" id="ARBA00022737"/>
    </source>
</evidence>
<dbReference type="AlphaFoldDB" id="A0ABD1CMB7"/>
<keyword evidence="1" id="KW-0147">Chitin-binding</keyword>
<keyword evidence="5" id="KW-0325">Glycoprotein</keyword>
<feature type="domain" description="Chitin-binding type-2" evidence="8">
    <location>
        <begin position="158"/>
        <end position="218"/>
    </location>
</feature>
<keyword evidence="10" id="KW-1185">Reference proteome</keyword>
<dbReference type="Proteomes" id="UP001562425">
    <property type="component" value="Unassembled WGS sequence"/>
</dbReference>
<evidence type="ECO:0000313" key="10">
    <source>
        <dbReference type="Proteomes" id="UP001562425"/>
    </source>
</evidence>
<dbReference type="GO" id="GO:0008061">
    <property type="term" value="F:chitin binding"/>
    <property type="evidence" value="ECO:0007669"/>
    <property type="project" value="UniProtKB-KW"/>
</dbReference>
<dbReference type="PANTHER" id="PTHR23301:SF0">
    <property type="entry name" value="CHITIN-BINDING TYPE-2 DOMAIN-CONTAINING PROTEIN-RELATED"/>
    <property type="match status" value="1"/>
</dbReference>
<evidence type="ECO:0000256" key="6">
    <source>
        <dbReference type="SAM" id="MobiDB-lite"/>
    </source>
</evidence>
<sequence length="333" mass="37067">MTKIKRFIGWCIPFCIAVQACIPSIAAQNGGNCAIDPRCPRFDTGDSAVLVPHPDCGKFYKCALGKACEYNCPANLHFNPNLLTCDYPHVACCSRDHSSCEKFYMCSGGEACEVDCPPGLHFNAQQSRCDYQDAACCDTSIPCARNNLEVPMSSCIPDVRCSLYENPFDPTHLPHPTNCNRFYKCSYGKACELPCPQGQHFSVAMNRCEFPEVACCDKSIRCSGPYAMSDHYPETRDEPIKPAEPVEPREEPTKAPYAPTPESIRINTCFEAQQCPDGDGRMNQLMRHNDCTKFFSCFQGTICEFVCPIGLHFNERSKVCDKPEIAQCSQGFN</sequence>
<gene>
    <name evidence="9" type="ORF">pipiens_016193</name>
</gene>
<dbReference type="InterPro" id="IPR051940">
    <property type="entry name" value="Chitin_bind-dev_reg"/>
</dbReference>
<evidence type="ECO:0000259" key="8">
    <source>
        <dbReference type="PROSITE" id="PS50940"/>
    </source>
</evidence>
<keyword evidence="4" id="KW-1015">Disulfide bond</keyword>
<evidence type="ECO:0000256" key="5">
    <source>
        <dbReference type="ARBA" id="ARBA00023180"/>
    </source>
</evidence>
<feature type="compositionally biased region" description="Basic and acidic residues" evidence="6">
    <location>
        <begin position="232"/>
        <end position="253"/>
    </location>
</feature>
<organism evidence="9 10">
    <name type="scientific">Culex pipiens pipiens</name>
    <name type="common">Northern house mosquito</name>
    <dbReference type="NCBI Taxonomy" id="38569"/>
    <lineage>
        <taxon>Eukaryota</taxon>
        <taxon>Metazoa</taxon>
        <taxon>Ecdysozoa</taxon>
        <taxon>Arthropoda</taxon>
        <taxon>Hexapoda</taxon>
        <taxon>Insecta</taxon>
        <taxon>Pterygota</taxon>
        <taxon>Neoptera</taxon>
        <taxon>Endopterygota</taxon>
        <taxon>Diptera</taxon>
        <taxon>Nematocera</taxon>
        <taxon>Culicoidea</taxon>
        <taxon>Culicidae</taxon>
        <taxon>Culicinae</taxon>
        <taxon>Culicini</taxon>
        <taxon>Culex</taxon>
        <taxon>Culex</taxon>
    </lineage>
</organism>
<dbReference type="PROSITE" id="PS51257">
    <property type="entry name" value="PROKAR_LIPOPROTEIN"/>
    <property type="match status" value="1"/>
</dbReference>
<comment type="caution">
    <text evidence="9">The sequence shown here is derived from an EMBL/GenBank/DDBJ whole genome shotgun (WGS) entry which is preliminary data.</text>
</comment>
<dbReference type="SUPFAM" id="SSF57625">
    <property type="entry name" value="Invertebrate chitin-binding proteins"/>
    <property type="match status" value="4"/>
</dbReference>
<evidence type="ECO:0000313" key="9">
    <source>
        <dbReference type="EMBL" id="KAL1377546.1"/>
    </source>
</evidence>
<dbReference type="SMART" id="SM00494">
    <property type="entry name" value="ChtBD2"/>
    <property type="match status" value="4"/>
</dbReference>
<dbReference type="InterPro" id="IPR036508">
    <property type="entry name" value="Chitin-bd_dom_sf"/>
</dbReference>
<evidence type="ECO:0000256" key="1">
    <source>
        <dbReference type="ARBA" id="ARBA00022669"/>
    </source>
</evidence>
<feature type="domain" description="Chitin-binding type-2" evidence="8">
    <location>
        <begin position="36"/>
        <end position="95"/>
    </location>
</feature>
<feature type="domain" description="Chitin-binding type-2" evidence="8">
    <location>
        <begin position="272"/>
        <end position="330"/>
    </location>
</feature>
<dbReference type="Pfam" id="PF01607">
    <property type="entry name" value="CBM_14"/>
    <property type="match status" value="4"/>
</dbReference>
<dbReference type="InterPro" id="IPR002557">
    <property type="entry name" value="Chitin-bd_dom"/>
</dbReference>
<dbReference type="PANTHER" id="PTHR23301">
    <property type="entry name" value="CHITIN BINDING PERITROPHIN-A"/>
    <property type="match status" value="1"/>
</dbReference>
<feature type="domain" description="Chitin-binding type-2" evidence="8">
    <location>
        <begin position="96"/>
        <end position="139"/>
    </location>
</feature>
<evidence type="ECO:0000256" key="7">
    <source>
        <dbReference type="SAM" id="SignalP"/>
    </source>
</evidence>
<name>A0ABD1CMB7_CULPP</name>
<evidence type="ECO:0000256" key="4">
    <source>
        <dbReference type="ARBA" id="ARBA00023157"/>
    </source>
</evidence>
<proteinExistence type="predicted"/>
<feature type="region of interest" description="Disordered" evidence="6">
    <location>
        <begin position="232"/>
        <end position="257"/>
    </location>
</feature>
<feature type="signal peptide" evidence="7">
    <location>
        <begin position="1"/>
        <end position="27"/>
    </location>
</feature>